<dbReference type="InterPro" id="IPR040079">
    <property type="entry name" value="Glutathione_S-Trfase"/>
</dbReference>
<feature type="region of interest" description="Disordered" evidence="15">
    <location>
        <begin position="384"/>
        <end position="452"/>
    </location>
</feature>
<feature type="domain" description="Thioredoxin-like fold" evidence="16">
    <location>
        <begin position="50"/>
        <end position="149"/>
    </location>
</feature>
<evidence type="ECO:0000313" key="18">
    <source>
        <dbReference type="Proteomes" id="UP000191691"/>
    </source>
</evidence>
<evidence type="ECO:0000259" key="16">
    <source>
        <dbReference type="Pfam" id="PF17172"/>
    </source>
</evidence>
<dbReference type="InterPro" id="IPR008839">
    <property type="entry name" value="MDM33_fungi"/>
</dbReference>
<evidence type="ECO:0000256" key="10">
    <source>
        <dbReference type="ARBA" id="ARBA00023128"/>
    </source>
</evidence>
<name>A0A1V6XYD7_PENNA</name>
<evidence type="ECO:0000256" key="2">
    <source>
        <dbReference type="ARBA" id="ARBA00006475"/>
    </source>
</evidence>
<evidence type="ECO:0000256" key="11">
    <source>
        <dbReference type="ARBA" id="ARBA00023136"/>
    </source>
</evidence>
<evidence type="ECO:0000256" key="6">
    <source>
        <dbReference type="ARBA" id="ARBA00022792"/>
    </source>
</evidence>
<dbReference type="GO" id="GO:0005743">
    <property type="term" value="C:mitochondrial inner membrane"/>
    <property type="evidence" value="ECO:0007669"/>
    <property type="project" value="UniProtKB-SubCell"/>
</dbReference>
<comment type="similarity">
    <text evidence="3 13">Belongs to the SHE9 family.</text>
</comment>
<feature type="coiled-coil region" evidence="14">
    <location>
        <begin position="490"/>
        <end position="531"/>
    </location>
</feature>
<keyword evidence="8 13" id="KW-1133">Transmembrane helix</keyword>
<feature type="compositionally biased region" description="Polar residues" evidence="15">
    <location>
        <begin position="432"/>
        <end position="447"/>
    </location>
</feature>
<evidence type="ECO:0000256" key="3">
    <source>
        <dbReference type="ARBA" id="ARBA00007472"/>
    </source>
</evidence>
<keyword evidence="11 13" id="KW-0472">Membrane</keyword>
<dbReference type="AlphaFoldDB" id="A0A1V6XYD7"/>
<evidence type="ECO:0000256" key="7">
    <source>
        <dbReference type="ARBA" id="ARBA00022946"/>
    </source>
</evidence>
<dbReference type="EMBL" id="MOOB01000047">
    <property type="protein sequence ID" value="OQE80162.1"/>
    <property type="molecule type" value="Genomic_DNA"/>
</dbReference>
<proteinExistence type="inferred from homology"/>
<accession>A0A1V6XYD7</accession>
<evidence type="ECO:0000256" key="4">
    <source>
        <dbReference type="ARBA" id="ARBA00011182"/>
    </source>
</evidence>
<keyword evidence="5 13" id="KW-0812">Transmembrane</keyword>
<dbReference type="PANTHER" id="PTHR31961:SF3">
    <property type="entry name" value="SENSITIVE TO HIGH EXPRESSION PROTEIN 9, MITOCHONDRIAL"/>
    <property type="match status" value="1"/>
</dbReference>
<dbReference type="InterPro" id="IPR012336">
    <property type="entry name" value="Thioredoxin-like_fold"/>
</dbReference>
<dbReference type="Pfam" id="PF17172">
    <property type="entry name" value="GST_N_4"/>
    <property type="match status" value="1"/>
</dbReference>
<dbReference type="Pfam" id="PF05546">
    <property type="entry name" value="She9_MDM33"/>
    <property type="match status" value="1"/>
</dbReference>
<feature type="transmembrane region" description="Helical" evidence="13">
    <location>
        <begin position="760"/>
        <end position="782"/>
    </location>
</feature>
<keyword evidence="18" id="KW-1185">Reference proteome</keyword>
<dbReference type="SFLD" id="SFLDG01200">
    <property type="entry name" value="SUF1.1"/>
    <property type="match status" value="1"/>
</dbReference>
<evidence type="ECO:0000256" key="14">
    <source>
        <dbReference type="SAM" id="Coils"/>
    </source>
</evidence>
<dbReference type="SFLD" id="SFLDG01180">
    <property type="entry name" value="SUF1"/>
    <property type="match status" value="1"/>
</dbReference>
<keyword evidence="6 13" id="KW-0999">Mitochondrion inner membrane</keyword>
<keyword evidence="9 14" id="KW-0175">Coiled coil</keyword>
<reference evidence="18" key="1">
    <citation type="journal article" date="2017" name="Nat. Microbiol.">
        <title>Global analysis of biosynthetic gene clusters reveals vast potential of secondary metabolite production in Penicillium species.</title>
        <authorList>
            <person name="Nielsen J.C."/>
            <person name="Grijseels S."/>
            <person name="Prigent S."/>
            <person name="Ji B."/>
            <person name="Dainat J."/>
            <person name="Nielsen K.F."/>
            <person name="Frisvad J.C."/>
            <person name="Workman M."/>
            <person name="Nielsen J."/>
        </authorList>
    </citation>
    <scope>NUCLEOTIDE SEQUENCE [LARGE SCALE GENOMIC DNA]</scope>
    <source>
        <strain evidence="18">IBT 13039</strain>
    </source>
</reference>
<keyword evidence="10 13" id="KW-0496">Mitochondrion</keyword>
<comment type="function">
    <text evidence="12">Required for the maintenance of the structure of the mitochondrial inner membrane. Involved in mitochondrial morphology. Causes growth arrest when highly overexpressed.</text>
</comment>
<comment type="subunit">
    <text evidence="4 13">Homooligomer.</text>
</comment>
<evidence type="ECO:0000256" key="9">
    <source>
        <dbReference type="ARBA" id="ARBA00023054"/>
    </source>
</evidence>
<evidence type="ECO:0000256" key="13">
    <source>
        <dbReference type="RuleBase" id="RU364128"/>
    </source>
</evidence>
<keyword evidence="7 13" id="KW-0809">Transit peptide</keyword>
<feature type="transmembrane region" description="Helical" evidence="13">
    <location>
        <begin position="609"/>
        <end position="629"/>
    </location>
</feature>
<dbReference type="GO" id="GO:0007007">
    <property type="term" value="P:inner mitochondrial membrane organization"/>
    <property type="evidence" value="ECO:0007669"/>
    <property type="project" value="TreeGrafter"/>
</dbReference>
<evidence type="ECO:0000313" key="17">
    <source>
        <dbReference type="EMBL" id="OQE80162.1"/>
    </source>
</evidence>
<organism evidence="17 18">
    <name type="scientific">Penicillium nalgiovense</name>
    <dbReference type="NCBI Taxonomy" id="60175"/>
    <lineage>
        <taxon>Eukaryota</taxon>
        <taxon>Fungi</taxon>
        <taxon>Dikarya</taxon>
        <taxon>Ascomycota</taxon>
        <taxon>Pezizomycotina</taxon>
        <taxon>Eurotiomycetes</taxon>
        <taxon>Eurotiomycetidae</taxon>
        <taxon>Eurotiales</taxon>
        <taxon>Aspergillaceae</taxon>
        <taxon>Penicillium</taxon>
    </lineage>
</organism>
<dbReference type="SFLD" id="SFLDS00019">
    <property type="entry name" value="Glutathione_Transferase_(cytos"/>
    <property type="match status" value="1"/>
</dbReference>
<evidence type="ECO:0000256" key="1">
    <source>
        <dbReference type="ARBA" id="ARBA00004448"/>
    </source>
</evidence>
<dbReference type="PANTHER" id="PTHR31961">
    <property type="entry name" value="SENSITIVE TO HIGH EXPRESSION PROTEIN 9, MITOCHONDRIAL"/>
    <property type="match status" value="1"/>
</dbReference>
<dbReference type="InterPro" id="IPR026928">
    <property type="entry name" value="FAX/IsoI-like"/>
</dbReference>
<evidence type="ECO:0000256" key="15">
    <source>
        <dbReference type="SAM" id="MobiDB-lite"/>
    </source>
</evidence>
<comment type="similarity">
    <text evidence="2">Belongs to the FAX family.</text>
</comment>
<evidence type="ECO:0000256" key="8">
    <source>
        <dbReference type="ARBA" id="ARBA00022989"/>
    </source>
</evidence>
<feature type="compositionally biased region" description="Low complexity" evidence="15">
    <location>
        <begin position="407"/>
        <end position="424"/>
    </location>
</feature>
<gene>
    <name evidence="17" type="ORF">PENNAL_c0047G10293</name>
</gene>
<dbReference type="Proteomes" id="UP000191691">
    <property type="component" value="Unassembled WGS sequence"/>
</dbReference>
<evidence type="ECO:0000256" key="5">
    <source>
        <dbReference type="ARBA" id="ARBA00022692"/>
    </source>
</evidence>
<sequence length="785" mass="87294">MSKNINPQDHSYPSALITHRSPIMAASLKSAPTIIVFRGFPEKGCYTWSPFVTKLEARLRFGNISYNVDVGSPLKSPRGKLPYITLERDGQSQSISDSTQIAKTFIESGYLEDLNCRLSPVEKAQDLSLKALLEDKLYFYQCHERWVVNYYAMRSKILASIPWPVQVIVGNIIYNKNVRNLQGQGTGGFSAEEISTFKQEIWESVNSLVSAAHTQHRDREGPFWVWGGDVPTEADAVLFGFVVSALVCGAAPETKQIVNSYPALESDKAIRGQVPSRDDPHPDILCTTTTSCHKPVALVLAMQSMPQLLRQSLRSSLQLTNSSPVRAHIRPAFSVRPTPRSFSACVQCQFRRQPGIYSAFNDREKFSADTERLIREKEKELADLELASRDPVPIPGVEAGSSLDSVPPATETDQTATQPQPQTTENEKEQPVSQDGDANTASTTSGGLPSYLESRRSKWSKQFSTVMDNLQSNVFVAGQRLNDLTGYSSIEALKNDIQFHENRLRTARTKVKEAKEEYSAAINRRSTSQREVNELLQRKHAWSSTDLERFTLLYRNDHTNEVAETETSQALSAAEREAEEAAAQLSKSILSRYHEEQVWSDKIRRMSTWGTWGLMGVNVLLFLVFQILVEPWRRKRLVKGFEDKVVEALEKEKVLNRAIFVENAASASALPKTTILPEVIDSTDENIIETAPRLIEPELAATEMDASSMGSSVTVADANAQSLQTRLSNITSPVLSLEYWRQVASEFFSDRSIAVSQFDLTTVALQSAAAGAAVTGLLFALIGSR</sequence>
<protein>
    <recommendedName>
        <fullName evidence="13">Sensitive to high expression protein 9, mitochondrial</fullName>
    </recommendedName>
</protein>
<comment type="subcellular location">
    <subcellularLocation>
        <location evidence="1 13">Mitochondrion inner membrane</location>
        <topology evidence="1 13">Multi-pass membrane protein</topology>
    </subcellularLocation>
</comment>
<comment type="caution">
    <text evidence="17">The sequence shown here is derived from an EMBL/GenBank/DDBJ whole genome shotgun (WGS) entry which is preliminary data.</text>
</comment>
<evidence type="ECO:0000256" key="12">
    <source>
        <dbReference type="ARBA" id="ARBA00024807"/>
    </source>
</evidence>